<gene>
    <name evidence="5" type="ORF">A1A1_15733</name>
    <name evidence="4" type="ORF">BBH88_05020</name>
</gene>
<dbReference type="PANTHER" id="PTHR18901:SF38">
    <property type="entry name" value="PSEUDOURIDINE-5'-PHOSPHATASE"/>
    <property type="match status" value="1"/>
</dbReference>
<keyword evidence="2" id="KW-0479">Metal-binding</keyword>
<dbReference type="KEGG" id="pana:BBH88_05020"/>
<dbReference type="PANTHER" id="PTHR18901">
    <property type="entry name" value="2-DEOXYGLUCOSE-6-PHOSPHATE PHOSPHATASE 2"/>
    <property type="match status" value="1"/>
</dbReference>
<dbReference type="SUPFAM" id="SSF56784">
    <property type="entry name" value="HAD-like"/>
    <property type="match status" value="1"/>
</dbReference>
<dbReference type="PRINTS" id="PR00413">
    <property type="entry name" value="HADHALOGNASE"/>
</dbReference>
<reference evidence="5 6" key="1">
    <citation type="journal article" date="2012" name="J. Bacteriol.">
        <title>Genome Sequence of the Antarctic Psychrophile Bacterium Planococcus antarcticus DSM 14505.</title>
        <authorList>
            <person name="Margolles A."/>
            <person name="Gueimonde M."/>
            <person name="Sanchez B."/>
        </authorList>
    </citation>
    <scope>NUCLEOTIDE SEQUENCE [LARGE SCALE GENOMIC DNA]</scope>
    <source>
        <strain evidence="5 6">DSM 14505</strain>
    </source>
</reference>
<dbReference type="InterPro" id="IPR036412">
    <property type="entry name" value="HAD-like_sf"/>
</dbReference>
<dbReference type="AlphaFoldDB" id="A0A1C7DE58"/>
<accession>A0A1C7DE58</accession>
<evidence type="ECO:0000313" key="6">
    <source>
        <dbReference type="Proteomes" id="UP000004725"/>
    </source>
</evidence>
<organism evidence="5 6">
    <name type="scientific">Planococcus antarcticus DSM 14505</name>
    <dbReference type="NCBI Taxonomy" id="1185653"/>
    <lineage>
        <taxon>Bacteria</taxon>
        <taxon>Bacillati</taxon>
        <taxon>Bacillota</taxon>
        <taxon>Bacilli</taxon>
        <taxon>Bacillales</taxon>
        <taxon>Caryophanaceae</taxon>
        <taxon>Planococcus</taxon>
    </lineage>
</organism>
<evidence type="ECO:0000313" key="4">
    <source>
        <dbReference type="EMBL" id="ANU09702.1"/>
    </source>
</evidence>
<dbReference type="EMBL" id="AJYB01000065">
    <property type="protein sequence ID" value="EIM05536.1"/>
    <property type="molecule type" value="Genomic_DNA"/>
</dbReference>
<dbReference type="EMBL" id="CP016534">
    <property type="protein sequence ID" value="ANU09702.1"/>
    <property type="molecule type" value="Genomic_DNA"/>
</dbReference>
<evidence type="ECO:0000256" key="1">
    <source>
        <dbReference type="ARBA" id="ARBA00006171"/>
    </source>
</evidence>
<evidence type="ECO:0000313" key="7">
    <source>
        <dbReference type="Proteomes" id="UP000092661"/>
    </source>
</evidence>
<dbReference type="SFLD" id="SFLDS00003">
    <property type="entry name" value="Haloacid_Dehalogenase"/>
    <property type="match status" value="1"/>
</dbReference>
<dbReference type="InterPro" id="IPR023198">
    <property type="entry name" value="PGP-like_dom2"/>
</dbReference>
<evidence type="ECO:0000313" key="5">
    <source>
        <dbReference type="EMBL" id="EIM05536.1"/>
    </source>
</evidence>
<dbReference type="RefSeq" id="WP_006831099.1">
    <property type="nucleotide sequence ID" value="NZ_AJYB01000065.1"/>
</dbReference>
<reference evidence="7" key="2">
    <citation type="submission" date="2016-07" db="EMBL/GenBank/DDBJ databases">
        <authorList>
            <person name="See-Too W.S."/>
        </authorList>
    </citation>
    <scope>NUCLEOTIDE SEQUENCE [LARGE SCALE GENOMIC DNA]</scope>
    <source>
        <strain evidence="7">DSM 14505</strain>
    </source>
</reference>
<dbReference type="GO" id="GO:0046872">
    <property type="term" value="F:metal ion binding"/>
    <property type="evidence" value="ECO:0007669"/>
    <property type="project" value="UniProtKB-KW"/>
</dbReference>
<dbReference type="Gene3D" id="3.40.50.1000">
    <property type="entry name" value="HAD superfamily/HAD-like"/>
    <property type="match status" value="1"/>
</dbReference>
<dbReference type="OrthoDB" id="9792518at2"/>
<dbReference type="Proteomes" id="UP000092661">
    <property type="component" value="Chromosome"/>
</dbReference>
<dbReference type="FunFam" id="3.40.50.1000:FF:000036">
    <property type="entry name" value="HAD family hydrolase"/>
    <property type="match status" value="1"/>
</dbReference>
<dbReference type="SFLD" id="SFLDG01129">
    <property type="entry name" value="C1.5:_HAD__Beta-PGM__Phosphata"/>
    <property type="match status" value="1"/>
</dbReference>
<dbReference type="Gene3D" id="1.10.150.240">
    <property type="entry name" value="Putative phosphatase, domain 2"/>
    <property type="match status" value="1"/>
</dbReference>
<protein>
    <recommendedName>
        <fullName evidence="8">HAD family hydrolase</fullName>
    </recommendedName>
</protein>
<keyword evidence="3" id="KW-0378">Hydrolase</keyword>
<dbReference type="InterPro" id="IPR006439">
    <property type="entry name" value="HAD-SF_hydro_IA"/>
</dbReference>
<reference evidence="4" key="3">
    <citation type="submission" date="2016-10" db="EMBL/GenBank/DDBJ databases">
        <authorList>
            <person name="See-Too W.S."/>
        </authorList>
    </citation>
    <scope>NUCLEOTIDE SEQUENCE</scope>
    <source>
        <strain evidence="4">DSM 14505</strain>
    </source>
</reference>
<dbReference type="NCBIfam" id="TIGR01509">
    <property type="entry name" value="HAD-SF-IA-v3"/>
    <property type="match status" value="1"/>
</dbReference>
<dbReference type="eggNOG" id="COG0637">
    <property type="taxonomic scope" value="Bacteria"/>
</dbReference>
<evidence type="ECO:0000256" key="2">
    <source>
        <dbReference type="ARBA" id="ARBA00022723"/>
    </source>
</evidence>
<comment type="similarity">
    <text evidence="1">Belongs to the HAD-like hydrolase superfamily. CbbY/CbbZ/Gph/YieH family.</text>
</comment>
<dbReference type="CDD" id="cd16423">
    <property type="entry name" value="HAD_BPGM-like"/>
    <property type="match status" value="1"/>
</dbReference>
<evidence type="ECO:0000256" key="3">
    <source>
        <dbReference type="ARBA" id="ARBA00022801"/>
    </source>
</evidence>
<dbReference type="Proteomes" id="UP000004725">
    <property type="component" value="Unassembled WGS sequence"/>
</dbReference>
<sequence>MINGIIFDFDGLIFDTETHQYHILQEMFGQYDSELPLALWQNEVGTDGGFSPFHYMEQQIGKPVEHELLNKQYKEKFLSVLSQEKPRDGVVEYLQMAQELDLKVGLASSSSYRWVSGHLKNLELFDHFHCIRTSDHVEKVKPDPALYLQAAKCLDLSPEACLVFEDSAHGATAAKRAGMSCVVVPNKITSTMEFGNVEHRLDSMADVPLKDLLDFVSALKVNQQ</sequence>
<dbReference type="GO" id="GO:0016787">
    <property type="term" value="F:hydrolase activity"/>
    <property type="evidence" value="ECO:0007669"/>
    <property type="project" value="UniProtKB-KW"/>
</dbReference>
<name>A0A1C7DE58_9BACL</name>
<dbReference type="InterPro" id="IPR041492">
    <property type="entry name" value="HAD_2"/>
</dbReference>
<dbReference type="NCBIfam" id="TIGR01549">
    <property type="entry name" value="HAD-SF-IA-v1"/>
    <property type="match status" value="1"/>
</dbReference>
<proteinExistence type="inferred from homology"/>
<dbReference type="InterPro" id="IPR023214">
    <property type="entry name" value="HAD_sf"/>
</dbReference>
<dbReference type="Pfam" id="PF13419">
    <property type="entry name" value="HAD_2"/>
    <property type="match status" value="1"/>
</dbReference>
<evidence type="ECO:0008006" key="8">
    <source>
        <dbReference type="Google" id="ProtNLM"/>
    </source>
</evidence>
<keyword evidence="7" id="KW-1185">Reference proteome</keyword>